<gene>
    <name evidence="2" type="ORF">QTN89_28510</name>
</gene>
<feature type="region of interest" description="Disordered" evidence="1">
    <location>
        <begin position="169"/>
        <end position="206"/>
    </location>
</feature>
<accession>A0ABT7PT27</accession>
<proteinExistence type="predicted"/>
<evidence type="ECO:0000313" key="2">
    <source>
        <dbReference type="EMBL" id="MDM4019429.1"/>
    </source>
</evidence>
<protein>
    <recommendedName>
        <fullName evidence="4">Secreted protein</fullName>
    </recommendedName>
</protein>
<evidence type="ECO:0000256" key="1">
    <source>
        <dbReference type="SAM" id="MobiDB-lite"/>
    </source>
</evidence>
<dbReference type="RefSeq" id="WP_289167562.1">
    <property type="nucleotide sequence ID" value="NZ_JASZZN010000051.1"/>
</dbReference>
<dbReference type="EMBL" id="JASZZN010000051">
    <property type="protein sequence ID" value="MDM4019429.1"/>
    <property type="molecule type" value="Genomic_DNA"/>
</dbReference>
<sequence length="206" mass="23173">MAAALCLLSRHARGQESSPKTVTKAVYLHVYSHHHLPEHDPESKEVREPTFEAPIHTRVLTMLLTPDVEHFVRCPNARNPDIAVFGRLSSKSYGSIEGKDLNVQLDDFNSTHSHSFDEVITLDQVHPSSDVTFLYVFSKSEDPYAVLSKAMANGYSDLNASMFRKVTEQGDQPGSKWHCDAETPSFDPQYRSYDDQPLPGDDSKEH</sequence>
<name>A0ABT7PT27_9BACT</name>
<reference evidence="2 3" key="1">
    <citation type="submission" date="2023-06" db="EMBL/GenBank/DDBJ databases">
        <title>Roseiconus lacunae JC819 isolated from Gulf of Mannar region, Tamil Nadu.</title>
        <authorList>
            <person name="Pk S."/>
            <person name="Ch S."/>
            <person name="Ch V.R."/>
        </authorList>
    </citation>
    <scope>NUCLEOTIDE SEQUENCE [LARGE SCALE GENOMIC DNA]</scope>
    <source>
        <strain evidence="2 3">JC819</strain>
    </source>
</reference>
<organism evidence="2 3">
    <name type="scientific">Roseiconus lacunae</name>
    <dbReference type="NCBI Taxonomy" id="2605694"/>
    <lineage>
        <taxon>Bacteria</taxon>
        <taxon>Pseudomonadati</taxon>
        <taxon>Planctomycetota</taxon>
        <taxon>Planctomycetia</taxon>
        <taxon>Pirellulales</taxon>
        <taxon>Pirellulaceae</taxon>
        <taxon>Roseiconus</taxon>
    </lineage>
</organism>
<evidence type="ECO:0000313" key="3">
    <source>
        <dbReference type="Proteomes" id="UP001239462"/>
    </source>
</evidence>
<evidence type="ECO:0008006" key="4">
    <source>
        <dbReference type="Google" id="ProtNLM"/>
    </source>
</evidence>
<comment type="caution">
    <text evidence="2">The sequence shown here is derived from an EMBL/GenBank/DDBJ whole genome shotgun (WGS) entry which is preliminary data.</text>
</comment>
<keyword evidence="3" id="KW-1185">Reference proteome</keyword>
<dbReference type="Proteomes" id="UP001239462">
    <property type="component" value="Unassembled WGS sequence"/>
</dbReference>